<comment type="caution">
    <text evidence="2">The sequence shown here is derived from an EMBL/GenBank/DDBJ whole genome shotgun (WGS) entry which is preliminary data.</text>
</comment>
<evidence type="ECO:0000259" key="1">
    <source>
        <dbReference type="Pfam" id="PF13004"/>
    </source>
</evidence>
<dbReference type="AlphaFoldDB" id="A0A5J4S663"/>
<dbReference type="Gene3D" id="2.60.40.10">
    <property type="entry name" value="Immunoglobulins"/>
    <property type="match status" value="1"/>
</dbReference>
<protein>
    <recommendedName>
        <fullName evidence="1">BACON domain-containing protein</fullName>
    </recommendedName>
</protein>
<dbReference type="EMBL" id="SNRY01000378">
    <property type="protein sequence ID" value="KAA6341579.1"/>
    <property type="molecule type" value="Genomic_DNA"/>
</dbReference>
<reference evidence="2" key="1">
    <citation type="submission" date="2019-03" db="EMBL/GenBank/DDBJ databases">
        <title>Single cell metagenomics reveals metabolic interactions within the superorganism composed of flagellate Streblomastix strix and complex community of Bacteroidetes bacteria on its surface.</title>
        <authorList>
            <person name="Treitli S.C."/>
            <person name="Kolisko M."/>
            <person name="Husnik F."/>
            <person name="Keeling P."/>
            <person name="Hampl V."/>
        </authorList>
    </citation>
    <scope>NUCLEOTIDE SEQUENCE</scope>
    <source>
        <strain evidence="2">STM</strain>
    </source>
</reference>
<dbReference type="PROSITE" id="PS51257">
    <property type="entry name" value="PROKAR_LIPOPROTEIN"/>
    <property type="match status" value="1"/>
</dbReference>
<dbReference type="InterPro" id="IPR024361">
    <property type="entry name" value="BACON"/>
</dbReference>
<gene>
    <name evidence="2" type="ORF">EZS27_010620</name>
</gene>
<feature type="domain" description="BACON" evidence="1">
    <location>
        <begin position="62"/>
        <end position="113"/>
    </location>
</feature>
<name>A0A5J4S663_9ZZZZ</name>
<sequence length="358" mass="40006">MRVIYNRIFLLFGIFLFTACSDNDNSVLTTDNISIVEANVSFAAEGGKGSIVVAATGRIDVSVDPSQSWCKWTRADDIITVTVLANKELEGRTVLVKISTKGGNTLSVPVTQKGAVLSVSAFNIDFEGEGGRKAIAVKNTLLDPYEVEVENDWLTYKIDGDSLVFTAGKSNVVKRESTARIILNERVIEVLAQQINIEGNYKMSYYEYEDTIRYTRIITLTAGEKVGTYIMTGDLPEGVNSILFNYKNRRLTVYGAQNVGVHTYENPLWGWVSRQLMLGVMNFTQYSAITYDVGKSYAAPLTLTKENKIIFEFGDDRTWLGPSDRIIPVEAIVVGEFDSGYYYGRLYTFMLMVLELEM</sequence>
<accession>A0A5J4S663</accession>
<organism evidence="2">
    <name type="scientific">termite gut metagenome</name>
    <dbReference type="NCBI Taxonomy" id="433724"/>
    <lineage>
        <taxon>unclassified sequences</taxon>
        <taxon>metagenomes</taxon>
        <taxon>organismal metagenomes</taxon>
    </lineage>
</organism>
<proteinExistence type="predicted"/>
<dbReference type="CDD" id="cd14948">
    <property type="entry name" value="BACON"/>
    <property type="match status" value="1"/>
</dbReference>
<dbReference type="Pfam" id="PF13004">
    <property type="entry name" value="BACON"/>
    <property type="match status" value="1"/>
</dbReference>
<dbReference type="InterPro" id="IPR013783">
    <property type="entry name" value="Ig-like_fold"/>
</dbReference>
<evidence type="ECO:0000313" key="2">
    <source>
        <dbReference type="EMBL" id="KAA6341579.1"/>
    </source>
</evidence>